<comment type="caution">
    <text evidence="2">The sequence shown here is derived from an EMBL/GenBank/DDBJ whole genome shotgun (WGS) entry which is preliminary data.</text>
</comment>
<evidence type="ECO:0000313" key="2">
    <source>
        <dbReference type="EMBL" id="KAK6761446.1"/>
    </source>
</evidence>
<accession>A0ABR1EHQ4</accession>
<protein>
    <recommendedName>
        <fullName evidence="4">Fibronectin type-III domain-containing protein</fullName>
    </recommendedName>
</protein>
<gene>
    <name evidence="2" type="primary">Necator_chrX.g22657</name>
    <name evidence="2" type="ORF">RB195_022494</name>
</gene>
<sequence>MLTPDTPNTTFRFRAYAVNASLPTSSRRKPPAPALRAADNNRSRTPKGARRSEDPNTCWDNDGSPLHGSAFASSLAVATSVVVNGLRQAVDSVSEI</sequence>
<evidence type="ECO:0000313" key="3">
    <source>
        <dbReference type="Proteomes" id="UP001303046"/>
    </source>
</evidence>
<reference evidence="2 3" key="1">
    <citation type="submission" date="2023-08" db="EMBL/GenBank/DDBJ databases">
        <title>A Necator americanus chromosomal reference genome.</title>
        <authorList>
            <person name="Ilik V."/>
            <person name="Petrzelkova K.J."/>
            <person name="Pardy F."/>
            <person name="Fuh T."/>
            <person name="Niatou-Singa F.S."/>
            <person name="Gouil Q."/>
            <person name="Baker L."/>
            <person name="Ritchie M.E."/>
            <person name="Jex A.R."/>
            <person name="Gazzola D."/>
            <person name="Li H."/>
            <person name="Toshio Fujiwara R."/>
            <person name="Zhan B."/>
            <person name="Aroian R.V."/>
            <person name="Pafco B."/>
            <person name="Schwarz E.M."/>
        </authorList>
    </citation>
    <scope>NUCLEOTIDE SEQUENCE [LARGE SCALE GENOMIC DNA]</scope>
    <source>
        <strain evidence="2 3">Aroian</strain>
        <tissue evidence="2">Whole animal</tissue>
    </source>
</reference>
<organism evidence="2 3">
    <name type="scientific">Necator americanus</name>
    <name type="common">Human hookworm</name>
    <dbReference type="NCBI Taxonomy" id="51031"/>
    <lineage>
        <taxon>Eukaryota</taxon>
        <taxon>Metazoa</taxon>
        <taxon>Ecdysozoa</taxon>
        <taxon>Nematoda</taxon>
        <taxon>Chromadorea</taxon>
        <taxon>Rhabditida</taxon>
        <taxon>Rhabditina</taxon>
        <taxon>Rhabditomorpha</taxon>
        <taxon>Strongyloidea</taxon>
        <taxon>Ancylostomatidae</taxon>
        <taxon>Bunostominae</taxon>
        <taxon>Necator</taxon>
    </lineage>
</organism>
<dbReference type="EMBL" id="JAVFWL010000006">
    <property type="protein sequence ID" value="KAK6761446.1"/>
    <property type="molecule type" value="Genomic_DNA"/>
</dbReference>
<evidence type="ECO:0008006" key="4">
    <source>
        <dbReference type="Google" id="ProtNLM"/>
    </source>
</evidence>
<evidence type="ECO:0000256" key="1">
    <source>
        <dbReference type="SAM" id="MobiDB-lite"/>
    </source>
</evidence>
<dbReference type="Proteomes" id="UP001303046">
    <property type="component" value="Unassembled WGS sequence"/>
</dbReference>
<proteinExistence type="predicted"/>
<feature type="region of interest" description="Disordered" evidence="1">
    <location>
        <begin position="21"/>
        <end position="65"/>
    </location>
</feature>
<keyword evidence="3" id="KW-1185">Reference proteome</keyword>
<name>A0ABR1EHQ4_NECAM</name>